<dbReference type="Proteomes" id="UP000478546">
    <property type="component" value="Unassembled WGS sequence"/>
</dbReference>
<dbReference type="RefSeq" id="WP_162347749.1">
    <property type="nucleotide sequence ID" value="NZ_JAAEAA010000034.1"/>
</dbReference>
<proteinExistence type="predicted"/>
<gene>
    <name evidence="1" type="ORF">GWO68_17345</name>
</gene>
<dbReference type="AlphaFoldDB" id="A0A6B2HCT8"/>
<sequence length="75" mass="8370">MDIRIIRNTSVENVADHLRSFDIIGIVKYNHSTSGFEFITIKDGSKALSFDLNGNIRIGNNNSENGFAIKIEEAK</sequence>
<protein>
    <submittedName>
        <fullName evidence="1">Uncharacterized protein</fullName>
    </submittedName>
</protein>
<organism evidence="1 2">
    <name type="scientific">Pontibacter fetidus</name>
    <dbReference type="NCBI Taxonomy" id="2700082"/>
    <lineage>
        <taxon>Bacteria</taxon>
        <taxon>Pseudomonadati</taxon>
        <taxon>Bacteroidota</taxon>
        <taxon>Cytophagia</taxon>
        <taxon>Cytophagales</taxon>
        <taxon>Hymenobacteraceae</taxon>
        <taxon>Pontibacter</taxon>
    </lineage>
</organism>
<accession>A0A6B2HCT8</accession>
<comment type="caution">
    <text evidence="1">The sequence shown here is derived from an EMBL/GenBank/DDBJ whole genome shotgun (WGS) entry which is preliminary data.</text>
</comment>
<keyword evidence="2" id="KW-1185">Reference proteome</keyword>
<evidence type="ECO:0000313" key="1">
    <source>
        <dbReference type="EMBL" id="NDK57694.1"/>
    </source>
</evidence>
<dbReference type="EMBL" id="JAAEAA010000034">
    <property type="protein sequence ID" value="NDK57694.1"/>
    <property type="molecule type" value="Genomic_DNA"/>
</dbReference>
<name>A0A6B2HCT8_9BACT</name>
<reference evidence="1 2" key="1">
    <citation type="submission" date="2020-01" db="EMBL/GenBank/DDBJ databases">
        <authorList>
            <person name="Kim M.K."/>
        </authorList>
    </citation>
    <scope>NUCLEOTIDE SEQUENCE [LARGE SCALE GENOMIC DNA]</scope>
    <source>
        <strain evidence="1 2">BT213</strain>
    </source>
</reference>
<evidence type="ECO:0000313" key="2">
    <source>
        <dbReference type="Proteomes" id="UP000478546"/>
    </source>
</evidence>